<feature type="compositionally biased region" description="Basic and acidic residues" evidence="1">
    <location>
        <begin position="695"/>
        <end position="709"/>
    </location>
</feature>
<dbReference type="Proteomes" id="UP001066276">
    <property type="component" value="Chromosome 7"/>
</dbReference>
<dbReference type="PANTHER" id="PTHR46880">
    <property type="entry name" value="RAS-ASSOCIATING DOMAIN-CONTAINING PROTEIN"/>
    <property type="match status" value="1"/>
</dbReference>
<dbReference type="InterPro" id="IPR012337">
    <property type="entry name" value="RNaseH-like_sf"/>
</dbReference>
<dbReference type="AlphaFoldDB" id="A0AAV7PY18"/>
<organism evidence="2 3">
    <name type="scientific">Pleurodeles waltl</name>
    <name type="common">Iberian ribbed newt</name>
    <dbReference type="NCBI Taxonomy" id="8319"/>
    <lineage>
        <taxon>Eukaryota</taxon>
        <taxon>Metazoa</taxon>
        <taxon>Chordata</taxon>
        <taxon>Craniata</taxon>
        <taxon>Vertebrata</taxon>
        <taxon>Euteleostomi</taxon>
        <taxon>Amphibia</taxon>
        <taxon>Batrachia</taxon>
        <taxon>Caudata</taxon>
        <taxon>Salamandroidea</taxon>
        <taxon>Salamandridae</taxon>
        <taxon>Pleurodelinae</taxon>
        <taxon>Pleurodeles</taxon>
    </lineage>
</organism>
<name>A0AAV7PY18_PLEWA</name>
<gene>
    <name evidence="2" type="ORF">NDU88_009740</name>
</gene>
<proteinExistence type="predicted"/>
<evidence type="ECO:0008006" key="4">
    <source>
        <dbReference type="Google" id="ProtNLM"/>
    </source>
</evidence>
<evidence type="ECO:0000313" key="2">
    <source>
        <dbReference type="EMBL" id="KAJ1131403.1"/>
    </source>
</evidence>
<protein>
    <recommendedName>
        <fullName evidence="4">DUF4371 domain-containing protein</fullName>
    </recommendedName>
</protein>
<evidence type="ECO:0000313" key="3">
    <source>
        <dbReference type="Proteomes" id="UP001066276"/>
    </source>
</evidence>
<accession>A0AAV7PY18</accession>
<dbReference type="SUPFAM" id="SSF53098">
    <property type="entry name" value="Ribonuclease H-like"/>
    <property type="match status" value="1"/>
</dbReference>
<keyword evidence="3" id="KW-1185">Reference proteome</keyword>
<reference evidence="2" key="1">
    <citation type="journal article" date="2022" name="bioRxiv">
        <title>Sequencing and chromosome-scale assembly of the giantPleurodeles waltlgenome.</title>
        <authorList>
            <person name="Brown T."/>
            <person name="Elewa A."/>
            <person name="Iarovenko S."/>
            <person name="Subramanian E."/>
            <person name="Araus A.J."/>
            <person name="Petzold A."/>
            <person name="Susuki M."/>
            <person name="Suzuki K.-i.T."/>
            <person name="Hayashi T."/>
            <person name="Toyoda A."/>
            <person name="Oliveira C."/>
            <person name="Osipova E."/>
            <person name="Leigh N.D."/>
            <person name="Simon A."/>
            <person name="Yun M.H."/>
        </authorList>
    </citation>
    <scope>NUCLEOTIDE SEQUENCE</scope>
    <source>
        <strain evidence="2">20211129_DDA</strain>
        <tissue evidence="2">Liver</tissue>
    </source>
</reference>
<sequence length="725" mass="81176">MTPSSLLEDNELCFVKIEIDSDSEMKGIDEESDDQHTALSQKCKLPNGWNPEQYNYYTWKYPWLIVTGTTLGCAICHQVSRCSGAERFHGIKLSKEWSESTICSYGANKEKQQKSLRKKMSEHSQTKAHNTAAKILEQARGNSLLHVTAKAQSVQLSRTSRVFRTAYQDAKQNRPAFGFEAEIECQQLNGLDMGRILHSNVACSNIQQHISLEMKKKMFAKITALSPKVGLLLDETTALNKKNVLIVYLRMQLAEMKSPANVFVDLIELSDLSAEGVVSSLLSALKKHPVEISEGFLSKCLVSVTCDGASVICGRKSGVVKLLQEKVAPNIVAWYCSAHRLELIVNEVMKDIRATNNFKNFIDKLYFLFNASVKNSWQLQECAEALHIQLSKIGKVIDTHWVSSSCRTVEAVWNSYPSLYKHFITAAGDASRDSTTRNMYTALSREFTSVQFITNLGIIYDALPSLSELSLELQKHDITIIDADRALCKQIAAFETMVDKRGKHSSQCEQAIKENMFQGVTLHEGKTTNKKIEHELFFCSLTDNLRKRLSTGGGDGAIGKARFEALISEVKVLYKQYWPQELPTLYGESEIASLCERFGIAKHETIQAYREYKDSGGKEVKKPYNELLATVNTISISTVECQQGISQLNLICTSGRASLHTDTISSLLFLNLVGPPLTKFNPDPYVQAWIDKGRRAADDVRSKERKQADPDSTSPLDAVWALMDK</sequence>
<feature type="region of interest" description="Disordered" evidence="1">
    <location>
        <begin position="695"/>
        <end position="716"/>
    </location>
</feature>
<dbReference type="EMBL" id="JANPWB010000011">
    <property type="protein sequence ID" value="KAJ1131403.1"/>
    <property type="molecule type" value="Genomic_DNA"/>
</dbReference>
<evidence type="ECO:0000256" key="1">
    <source>
        <dbReference type="SAM" id="MobiDB-lite"/>
    </source>
</evidence>
<dbReference type="PANTHER" id="PTHR46880:SF8">
    <property type="entry name" value="E3 SUMO-PROTEIN LIGASE KIAA1586"/>
    <property type="match status" value="1"/>
</dbReference>
<comment type="caution">
    <text evidence="2">The sequence shown here is derived from an EMBL/GenBank/DDBJ whole genome shotgun (WGS) entry which is preliminary data.</text>
</comment>